<dbReference type="Pfam" id="PF04002">
    <property type="entry name" value="RadC"/>
    <property type="match status" value="1"/>
</dbReference>
<evidence type="ECO:0000313" key="7">
    <source>
        <dbReference type="EMBL" id="QUT04002.1"/>
    </source>
</evidence>
<feature type="domain" description="MPN" evidence="6">
    <location>
        <begin position="1"/>
        <end position="118"/>
    </location>
</feature>
<keyword evidence="8" id="KW-1185">Reference proteome</keyword>
<evidence type="ECO:0000256" key="3">
    <source>
        <dbReference type="ARBA" id="ARBA00022801"/>
    </source>
</evidence>
<gene>
    <name evidence="7" type="ORF">KFK14_12680</name>
</gene>
<reference evidence="7" key="1">
    <citation type="submission" date="2021-04" db="EMBL/GenBank/DDBJ databases">
        <title>Isolation of p-tert-butylphenol degrading bacteria Sphingobium phenoxybenzoativorans Tas13 from active sludge.</title>
        <authorList>
            <person name="Li Y."/>
        </authorList>
    </citation>
    <scope>NUCLEOTIDE SEQUENCE</scope>
    <source>
        <strain evidence="7">Tas13</strain>
    </source>
</reference>
<keyword evidence="4" id="KW-0862">Zinc</keyword>
<sequence length="118" mass="13106">MRSDEALPTLAPAATDNEQALVIFIDEACSPVHLLPLRGHPGHVALPMRTIVEEALVRQCRFLLLYHGHGAGDPSPSPDDILTTRLLCRLLKPLHIRLADHVIYAGKRRFSFRQSGLL</sequence>
<evidence type="ECO:0000256" key="1">
    <source>
        <dbReference type="ARBA" id="ARBA00022670"/>
    </source>
</evidence>
<organism evidence="7 8">
    <name type="scientific">Sphingobium phenoxybenzoativorans</name>
    <dbReference type="NCBI Taxonomy" id="1592790"/>
    <lineage>
        <taxon>Bacteria</taxon>
        <taxon>Pseudomonadati</taxon>
        <taxon>Pseudomonadota</taxon>
        <taxon>Alphaproteobacteria</taxon>
        <taxon>Sphingomonadales</taxon>
        <taxon>Sphingomonadaceae</taxon>
        <taxon>Sphingobium</taxon>
    </lineage>
</organism>
<dbReference type="AlphaFoldDB" id="A0A975Q072"/>
<dbReference type="EMBL" id="CP073910">
    <property type="protein sequence ID" value="QUT04002.1"/>
    <property type="molecule type" value="Genomic_DNA"/>
</dbReference>
<dbReference type="InterPro" id="IPR001405">
    <property type="entry name" value="UPF0758"/>
</dbReference>
<dbReference type="InterPro" id="IPR025657">
    <property type="entry name" value="RadC_JAB"/>
</dbReference>
<dbReference type="GO" id="GO:0006508">
    <property type="term" value="P:proteolysis"/>
    <property type="evidence" value="ECO:0007669"/>
    <property type="project" value="UniProtKB-KW"/>
</dbReference>
<dbReference type="RefSeq" id="WP_212607897.1">
    <property type="nucleotide sequence ID" value="NZ_CP073910.1"/>
</dbReference>
<keyword evidence="2" id="KW-0479">Metal-binding</keyword>
<dbReference type="Proteomes" id="UP000681425">
    <property type="component" value="Chromosome"/>
</dbReference>
<dbReference type="GO" id="GO:0008237">
    <property type="term" value="F:metallopeptidase activity"/>
    <property type="evidence" value="ECO:0007669"/>
    <property type="project" value="UniProtKB-KW"/>
</dbReference>
<accession>A0A975Q072</accession>
<evidence type="ECO:0000256" key="4">
    <source>
        <dbReference type="ARBA" id="ARBA00022833"/>
    </source>
</evidence>
<dbReference type="PANTHER" id="PTHR30471">
    <property type="entry name" value="DNA REPAIR PROTEIN RADC"/>
    <property type="match status" value="1"/>
</dbReference>
<keyword evidence="5" id="KW-0482">Metalloprotease</keyword>
<dbReference type="GO" id="GO:0046872">
    <property type="term" value="F:metal ion binding"/>
    <property type="evidence" value="ECO:0007669"/>
    <property type="project" value="UniProtKB-KW"/>
</dbReference>
<name>A0A975Q072_9SPHN</name>
<evidence type="ECO:0000313" key="8">
    <source>
        <dbReference type="Proteomes" id="UP000681425"/>
    </source>
</evidence>
<dbReference type="PROSITE" id="PS50249">
    <property type="entry name" value="MPN"/>
    <property type="match status" value="1"/>
</dbReference>
<protein>
    <recommendedName>
        <fullName evidence="6">MPN domain-containing protein</fullName>
    </recommendedName>
</protein>
<dbReference type="PANTHER" id="PTHR30471:SF3">
    <property type="entry name" value="UPF0758 PROTEIN YEES-RELATED"/>
    <property type="match status" value="1"/>
</dbReference>
<dbReference type="KEGG" id="spph:KFK14_12680"/>
<evidence type="ECO:0000256" key="2">
    <source>
        <dbReference type="ARBA" id="ARBA00022723"/>
    </source>
</evidence>
<evidence type="ECO:0000256" key="5">
    <source>
        <dbReference type="ARBA" id="ARBA00023049"/>
    </source>
</evidence>
<evidence type="ECO:0000259" key="6">
    <source>
        <dbReference type="PROSITE" id="PS50249"/>
    </source>
</evidence>
<dbReference type="Gene3D" id="3.40.140.10">
    <property type="entry name" value="Cytidine Deaminase, domain 2"/>
    <property type="match status" value="1"/>
</dbReference>
<dbReference type="InterPro" id="IPR037518">
    <property type="entry name" value="MPN"/>
</dbReference>
<proteinExistence type="predicted"/>
<keyword evidence="1" id="KW-0645">Protease</keyword>
<keyword evidence="3" id="KW-0378">Hydrolase</keyword>